<gene>
    <name evidence="1" type="ORF">ACFOZ7_22055</name>
</gene>
<reference evidence="1 2" key="1">
    <citation type="journal article" date="2014" name="Int. J. Syst. Evol. Microbiol.">
        <title>Complete genome sequence of Corynebacterium casei LMG S-19264T (=DSM 44701T), isolated from a smear-ripened cheese.</title>
        <authorList>
            <consortium name="US DOE Joint Genome Institute (JGI-PGF)"/>
            <person name="Walter F."/>
            <person name="Albersmeier A."/>
            <person name="Kalinowski J."/>
            <person name="Ruckert C."/>
        </authorList>
    </citation>
    <scope>NUCLEOTIDE SEQUENCE [LARGE SCALE GENOMIC DNA]</scope>
    <source>
        <strain evidence="1 2">IBRC-M 10912</strain>
    </source>
</reference>
<sequence>MTKTTVTMLVVLLAGLALATGPVAAQPGDAGPSELPSAVPDFVSSLLDDVSDVGGRALADVGSLVERVTPDGVPGLENVPAFE</sequence>
<dbReference type="RefSeq" id="WP_246973330.1">
    <property type="nucleotide sequence ID" value="NZ_CP095397.1"/>
</dbReference>
<evidence type="ECO:0008006" key="3">
    <source>
        <dbReference type="Google" id="ProtNLM"/>
    </source>
</evidence>
<dbReference type="EMBL" id="JBHSDJ010000133">
    <property type="protein sequence ID" value="MFC4249580.1"/>
    <property type="molecule type" value="Genomic_DNA"/>
</dbReference>
<evidence type="ECO:0000313" key="2">
    <source>
        <dbReference type="Proteomes" id="UP001595821"/>
    </source>
</evidence>
<dbReference type="GeneID" id="71853427"/>
<dbReference type="AlphaFoldDB" id="A0ABD5P5L6"/>
<proteinExistence type="predicted"/>
<dbReference type="Proteomes" id="UP001595821">
    <property type="component" value="Unassembled WGS sequence"/>
</dbReference>
<protein>
    <recommendedName>
        <fullName evidence="3">Secreted protein</fullName>
    </recommendedName>
</protein>
<comment type="caution">
    <text evidence="1">The sequence shown here is derived from an EMBL/GenBank/DDBJ whole genome shotgun (WGS) entry which is preliminary data.</text>
</comment>
<evidence type="ECO:0000313" key="1">
    <source>
        <dbReference type="EMBL" id="MFC4249580.1"/>
    </source>
</evidence>
<organism evidence="1 2">
    <name type="scientific">Natribaculum luteum</name>
    <dbReference type="NCBI Taxonomy" id="1586232"/>
    <lineage>
        <taxon>Archaea</taxon>
        <taxon>Methanobacteriati</taxon>
        <taxon>Methanobacteriota</taxon>
        <taxon>Stenosarchaea group</taxon>
        <taxon>Halobacteria</taxon>
        <taxon>Halobacteriales</taxon>
        <taxon>Natrialbaceae</taxon>
        <taxon>Natribaculum</taxon>
    </lineage>
</organism>
<name>A0ABD5P5L6_9EURY</name>
<accession>A0ABD5P5L6</accession>